<dbReference type="GO" id="GO:0018104">
    <property type="term" value="P:peptidoglycan-protein cross-linking"/>
    <property type="evidence" value="ECO:0007669"/>
    <property type="project" value="TreeGrafter"/>
</dbReference>
<evidence type="ECO:0000256" key="8">
    <source>
        <dbReference type="SAM" id="Phobius"/>
    </source>
</evidence>
<evidence type="ECO:0000256" key="2">
    <source>
        <dbReference type="ARBA" id="ARBA00022679"/>
    </source>
</evidence>
<gene>
    <name evidence="10" type="ORF">H9Q79_01800</name>
</gene>
<feature type="active site" description="Nucleophile" evidence="6">
    <location>
        <position position="457"/>
    </location>
</feature>
<dbReference type="GO" id="GO:0071555">
    <property type="term" value="P:cell wall organization"/>
    <property type="evidence" value="ECO:0007669"/>
    <property type="project" value="UniProtKB-UniRule"/>
</dbReference>
<evidence type="ECO:0000256" key="7">
    <source>
        <dbReference type="SAM" id="MobiDB-lite"/>
    </source>
</evidence>
<dbReference type="InterPro" id="IPR022029">
    <property type="entry name" value="YoaR-like_PG-bd"/>
</dbReference>
<evidence type="ECO:0000256" key="5">
    <source>
        <dbReference type="ARBA" id="ARBA00023316"/>
    </source>
</evidence>
<dbReference type="UniPathway" id="UPA00219"/>
<keyword evidence="3 6" id="KW-0133">Cell shape</keyword>
<organism evidence="10 11">
    <name type="scientific">Wansuia hejianensis</name>
    <dbReference type="NCBI Taxonomy" id="2763667"/>
    <lineage>
        <taxon>Bacteria</taxon>
        <taxon>Bacillati</taxon>
        <taxon>Bacillota</taxon>
        <taxon>Clostridia</taxon>
        <taxon>Lachnospirales</taxon>
        <taxon>Lachnospiraceae</taxon>
        <taxon>Wansuia</taxon>
    </lineage>
</organism>
<dbReference type="Pfam" id="PF03734">
    <property type="entry name" value="YkuD"/>
    <property type="match status" value="1"/>
</dbReference>
<name>A0A7G9GE23_9FIRM</name>
<feature type="active site" description="Proton donor/acceptor" evidence="6">
    <location>
        <position position="435"/>
    </location>
</feature>
<evidence type="ECO:0000313" key="10">
    <source>
        <dbReference type="EMBL" id="QNM09055.1"/>
    </source>
</evidence>
<keyword evidence="8" id="KW-0812">Transmembrane</keyword>
<keyword evidence="2" id="KW-0808">Transferase</keyword>
<dbReference type="PROSITE" id="PS52029">
    <property type="entry name" value="LD_TPASE"/>
    <property type="match status" value="1"/>
</dbReference>
<feature type="compositionally biased region" description="Low complexity" evidence="7">
    <location>
        <begin position="568"/>
        <end position="579"/>
    </location>
</feature>
<dbReference type="Pfam" id="PF12229">
    <property type="entry name" value="PG_binding_4"/>
    <property type="match status" value="1"/>
</dbReference>
<keyword evidence="5 6" id="KW-0961">Cell wall biogenesis/degradation</keyword>
<dbReference type="InterPro" id="IPR050979">
    <property type="entry name" value="LD-transpeptidase"/>
</dbReference>
<dbReference type="PANTHER" id="PTHR30582">
    <property type="entry name" value="L,D-TRANSPEPTIDASE"/>
    <property type="match status" value="1"/>
</dbReference>
<dbReference type="InterPro" id="IPR038063">
    <property type="entry name" value="Transpep_catalytic_dom"/>
</dbReference>
<dbReference type="CDD" id="cd16913">
    <property type="entry name" value="YkuD_like"/>
    <property type="match status" value="1"/>
</dbReference>
<dbReference type="KEGG" id="whj:H9Q79_01800"/>
<feature type="compositionally biased region" description="Low complexity" evidence="7">
    <location>
        <begin position="509"/>
        <end position="521"/>
    </location>
</feature>
<dbReference type="GO" id="GO:0016740">
    <property type="term" value="F:transferase activity"/>
    <property type="evidence" value="ECO:0007669"/>
    <property type="project" value="UniProtKB-KW"/>
</dbReference>
<evidence type="ECO:0000256" key="1">
    <source>
        <dbReference type="ARBA" id="ARBA00004752"/>
    </source>
</evidence>
<dbReference type="GO" id="GO:0005576">
    <property type="term" value="C:extracellular region"/>
    <property type="evidence" value="ECO:0007669"/>
    <property type="project" value="TreeGrafter"/>
</dbReference>
<dbReference type="Gene3D" id="3.10.20.800">
    <property type="match status" value="1"/>
</dbReference>
<keyword evidence="8" id="KW-0472">Membrane</keyword>
<feature type="domain" description="L,D-TPase catalytic" evidence="9">
    <location>
        <begin position="351"/>
        <end position="481"/>
    </location>
</feature>
<evidence type="ECO:0000256" key="6">
    <source>
        <dbReference type="PROSITE-ProRule" id="PRU01373"/>
    </source>
</evidence>
<reference evidence="10 11" key="1">
    <citation type="submission" date="2020-08" db="EMBL/GenBank/DDBJ databases">
        <authorList>
            <person name="Liu C."/>
            <person name="Sun Q."/>
        </authorList>
    </citation>
    <scope>NUCLEOTIDE SEQUENCE [LARGE SCALE GENOMIC DNA]</scope>
    <source>
        <strain evidence="10 11">NSJ-29</strain>
    </source>
</reference>
<feature type="region of interest" description="Disordered" evidence="7">
    <location>
        <begin position="497"/>
        <end position="579"/>
    </location>
</feature>
<dbReference type="RefSeq" id="WP_118647967.1">
    <property type="nucleotide sequence ID" value="NZ_CP060635.1"/>
</dbReference>
<protein>
    <submittedName>
        <fullName evidence="10">L,D-transpeptidase family protein</fullName>
    </submittedName>
</protein>
<keyword evidence="4 6" id="KW-0573">Peptidoglycan synthesis</keyword>
<evidence type="ECO:0000256" key="4">
    <source>
        <dbReference type="ARBA" id="ARBA00022984"/>
    </source>
</evidence>
<feature type="compositionally biased region" description="Pro residues" evidence="7">
    <location>
        <begin position="522"/>
        <end position="552"/>
    </location>
</feature>
<evidence type="ECO:0000256" key="3">
    <source>
        <dbReference type="ARBA" id="ARBA00022960"/>
    </source>
</evidence>
<dbReference type="PANTHER" id="PTHR30582:SF33">
    <property type="entry name" value="EXPORTED PROTEIN"/>
    <property type="match status" value="1"/>
</dbReference>
<dbReference type="Proteomes" id="UP000515860">
    <property type="component" value="Chromosome"/>
</dbReference>
<keyword evidence="8" id="KW-1133">Transmembrane helix</keyword>
<dbReference type="InterPro" id="IPR038054">
    <property type="entry name" value="LD_TPept-like_central_sf"/>
</dbReference>
<comment type="pathway">
    <text evidence="1 6">Cell wall biogenesis; peptidoglycan biosynthesis.</text>
</comment>
<dbReference type="InterPro" id="IPR005490">
    <property type="entry name" value="LD_TPept_cat_dom"/>
</dbReference>
<dbReference type="SUPFAM" id="SSF141523">
    <property type="entry name" value="L,D-transpeptidase catalytic domain-like"/>
    <property type="match status" value="1"/>
</dbReference>
<accession>A0A7G9GE23</accession>
<evidence type="ECO:0000313" key="11">
    <source>
        <dbReference type="Proteomes" id="UP000515860"/>
    </source>
</evidence>
<sequence length="579" mass="63117">MSKKKKIIILASSVGAVVCILLAVVIYLTLGSKYRSEFFPNTTINGVDCSNLTIPEAEKKILASIEDYTLEIHFRGGDTESISGADFDFTYHSDGSIQSLLEQQDLFSWLSESRKEHTYTIATSYTYDEELLAECVNELPPLQTASMTAPADARVEYKDNQYTVIDAIEGNTLDPGEVLEAVTEAITGSLSELDLEKEGLYAKPAISSDDEGLAAQAALLNEFANAHVTYNLPDGSTAELTPDMLRSWLVQNEDGTYTRDEAKYEENLRNFVTDLETKTTATTGDPLFDTTLDGTISIPYGELSTYTGYQMDTEGELAALKTQIAEHQIITREPVYLTKGGGTGNHGVGDTYVELNLSRQHLWYYQDGALVFDTNIVSGSMSTWRYTPPGWYKLASKSSPHTMKGEIDPATNKPIYTAKCTYWMNFIPSVGIGFHDYDTGRSDWSSSAYIYNGSHGCINMHMSDAATLYGMLEVGTPVIVYYSEPFTLRKELSPAEKYAQNGGGSGSSTPTQAPDPTQTPAAPDPTQPPATPNPTQPPATPDPTQTPEPTDPPVTIEPTDTPEPSEPPVTSDPSQQTGG</sequence>
<feature type="transmembrane region" description="Helical" evidence="8">
    <location>
        <begin position="7"/>
        <end position="30"/>
    </location>
</feature>
<dbReference type="EMBL" id="CP060635">
    <property type="protein sequence ID" value="QNM09055.1"/>
    <property type="molecule type" value="Genomic_DNA"/>
</dbReference>
<dbReference type="AlphaFoldDB" id="A0A7G9GE23"/>
<dbReference type="GO" id="GO:0008360">
    <property type="term" value="P:regulation of cell shape"/>
    <property type="evidence" value="ECO:0007669"/>
    <property type="project" value="UniProtKB-UniRule"/>
</dbReference>
<keyword evidence="11" id="KW-1185">Reference proteome</keyword>
<dbReference type="Gene3D" id="2.40.440.10">
    <property type="entry name" value="L,D-transpeptidase catalytic domain-like"/>
    <property type="match status" value="1"/>
</dbReference>
<proteinExistence type="predicted"/>
<evidence type="ECO:0000259" key="9">
    <source>
        <dbReference type="PROSITE" id="PS52029"/>
    </source>
</evidence>
<dbReference type="GO" id="GO:0071972">
    <property type="term" value="F:peptidoglycan L,D-transpeptidase activity"/>
    <property type="evidence" value="ECO:0007669"/>
    <property type="project" value="TreeGrafter"/>
</dbReference>
<dbReference type="SUPFAM" id="SSF143985">
    <property type="entry name" value="L,D-transpeptidase pre-catalytic domain-like"/>
    <property type="match status" value="1"/>
</dbReference>